<dbReference type="Proteomes" id="UP000013827">
    <property type="component" value="Unassembled WGS sequence"/>
</dbReference>
<name>A0A0D3JTA6_EMIH1</name>
<dbReference type="AlphaFoldDB" id="A0A0D3JTA6"/>
<protein>
    <submittedName>
        <fullName evidence="2">Uncharacterized protein</fullName>
    </submittedName>
</protein>
<reference evidence="2" key="2">
    <citation type="submission" date="2024-10" db="UniProtKB">
        <authorList>
            <consortium name="EnsemblProtists"/>
        </authorList>
    </citation>
    <scope>IDENTIFICATION</scope>
</reference>
<dbReference type="EnsemblProtists" id="EOD26741">
    <property type="protein sequence ID" value="EOD26741"/>
    <property type="gene ID" value="EMIHUDRAFT_236537"/>
</dbReference>
<organism evidence="2 3">
    <name type="scientific">Emiliania huxleyi (strain CCMP1516)</name>
    <dbReference type="NCBI Taxonomy" id="280463"/>
    <lineage>
        <taxon>Eukaryota</taxon>
        <taxon>Haptista</taxon>
        <taxon>Haptophyta</taxon>
        <taxon>Prymnesiophyceae</taxon>
        <taxon>Isochrysidales</taxon>
        <taxon>Noelaerhabdaceae</taxon>
        <taxon>Emiliania</taxon>
    </lineage>
</organism>
<sequence length="537" mass="59504">MGGGVLGEWRTELRKAKEAARTRDRQAAASQDEAEENDATEEEPVSSMGCDIHLALERGIFKPDAATVAARVYALALAKQLTSHEAAQEEADAERNAEQLASECGQADWAHLMQTEEEEQPPALLLPPELWERIARTCPVTLCMDWVACPFTQLAALPRAAFESKHDGLTALIKSTAEAVSEELKGRLEEEIRSSMPPEIASMPSDEAQQWLSWQVQWGLDEAISQAVSAAVVKEMGEVVTPVFGQELQLERRNYNAFALFGHGSRAQSGLRIKRLGCVRSGRPHPHALAARARHVHEVTRCIGWPLEMARVGIGYGFIPEPDDPNLHSRHHCSLDGLFAVDWEESCSSLEASGRALRPKGPTTDNRGGSCLTPEQLAEHASSWRQHLRLLVKDQPEERRAQLTRGCEVKITALWPRSADHDSYDDLHDVADDPDERAFDEAVRESLSRAEQEQERLFANLSIATPEAELPEALRLEFAAAREAAAERIARGQTRRELLSVSWSDVDVLSQLIAFQTKLLEAGAEPADFRVMIAFDN</sequence>
<dbReference type="KEGG" id="ehx:EMIHUDRAFT_236537"/>
<dbReference type="RefSeq" id="XP_005779170.1">
    <property type="nucleotide sequence ID" value="XM_005779113.1"/>
</dbReference>
<accession>A0A0D3JTA6</accession>
<proteinExistence type="predicted"/>
<dbReference type="GeneID" id="17272287"/>
<evidence type="ECO:0000313" key="2">
    <source>
        <dbReference type="EnsemblProtists" id="EOD26741"/>
    </source>
</evidence>
<reference evidence="3" key="1">
    <citation type="journal article" date="2013" name="Nature">
        <title>Pan genome of the phytoplankton Emiliania underpins its global distribution.</title>
        <authorList>
            <person name="Read B.A."/>
            <person name="Kegel J."/>
            <person name="Klute M.J."/>
            <person name="Kuo A."/>
            <person name="Lefebvre S.C."/>
            <person name="Maumus F."/>
            <person name="Mayer C."/>
            <person name="Miller J."/>
            <person name="Monier A."/>
            <person name="Salamov A."/>
            <person name="Young J."/>
            <person name="Aguilar M."/>
            <person name="Claverie J.M."/>
            <person name="Frickenhaus S."/>
            <person name="Gonzalez K."/>
            <person name="Herman E.K."/>
            <person name="Lin Y.C."/>
            <person name="Napier J."/>
            <person name="Ogata H."/>
            <person name="Sarno A.F."/>
            <person name="Shmutz J."/>
            <person name="Schroeder D."/>
            <person name="de Vargas C."/>
            <person name="Verret F."/>
            <person name="von Dassow P."/>
            <person name="Valentin K."/>
            <person name="Van de Peer Y."/>
            <person name="Wheeler G."/>
            <person name="Dacks J.B."/>
            <person name="Delwiche C.F."/>
            <person name="Dyhrman S.T."/>
            <person name="Glockner G."/>
            <person name="John U."/>
            <person name="Richards T."/>
            <person name="Worden A.Z."/>
            <person name="Zhang X."/>
            <person name="Grigoriev I.V."/>
            <person name="Allen A.E."/>
            <person name="Bidle K."/>
            <person name="Borodovsky M."/>
            <person name="Bowler C."/>
            <person name="Brownlee C."/>
            <person name="Cock J.M."/>
            <person name="Elias M."/>
            <person name="Gladyshev V.N."/>
            <person name="Groth M."/>
            <person name="Guda C."/>
            <person name="Hadaegh A."/>
            <person name="Iglesias-Rodriguez M.D."/>
            <person name="Jenkins J."/>
            <person name="Jones B.M."/>
            <person name="Lawson T."/>
            <person name="Leese F."/>
            <person name="Lindquist E."/>
            <person name="Lobanov A."/>
            <person name="Lomsadze A."/>
            <person name="Malik S.B."/>
            <person name="Marsh M.E."/>
            <person name="Mackinder L."/>
            <person name="Mock T."/>
            <person name="Mueller-Roeber B."/>
            <person name="Pagarete A."/>
            <person name="Parker M."/>
            <person name="Probert I."/>
            <person name="Quesneville H."/>
            <person name="Raines C."/>
            <person name="Rensing S.A."/>
            <person name="Riano-Pachon D.M."/>
            <person name="Richier S."/>
            <person name="Rokitta S."/>
            <person name="Shiraiwa Y."/>
            <person name="Soanes D.M."/>
            <person name="van der Giezen M."/>
            <person name="Wahlund T.M."/>
            <person name="Williams B."/>
            <person name="Wilson W."/>
            <person name="Wolfe G."/>
            <person name="Wurch L.L."/>
        </authorList>
    </citation>
    <scope>NUCLEOTIDE SEQUENCE</scope>
</reference>
<evidence type="ECO:0000313" key="3">
    <source>
        <dbReference type="Proteomes" id="UP000013827"/>
    </source>
</evidence>
<keyword evidence="3" id="KW-1185">Reference proteome</keyword>
<feature type="compositionally biased region" description="Acidic residues" evidence="1">
    <location>
        <begin position="32"/>
        <end position="44"/>
    </location>
</feature>
<dbReference type="HOGENOM" id="CLU_507571_0_0_1"/>
<feature type="region of interest" description="Disordered" evidence="1">
    <location>
        <begin position="1"/>
        <end position="46"/>
    </location>
</feature>
<feature type="compositionally biased region" description="Basic and acidic residues" evidence="1">
    <location>
        <begin position="9"/>
        <end position="26"/>
    </location>
</feature>
<dbReference type="PaxDb" id="2903-EOD26741"/>
<evidence type="ECO:0000256" key="1">
    <source>
        <dbReference type="SAM" id="MobiDB-lite"/>
    </source>
</evidence>